<feature type="region of interest" description="Disordered" evidence="1">
    <location>
        <begin position="146"/>
        <end position="167"/>
    </location>
</feature>
<dbReference type="EMBL" id="BAABDI010000015">
    <property type="protein sequence ID" value="GAA3977474.1"/>
    <property type="molecule type" value="Genomic_DNA"/>
</dbReference>
<sequence>MATTGWSTRKIVRHFKLDRRFRWFRYDNEWHYLLTGEILETSDISAIIRLHEAKHIDFVVVDALIKLETGDMLYSGILAGYELAVDGGLRTLYIHSAQRKQLTTPQDEKAASDNYYPVEGDLLTLPYEQLLNLNLSYYLDEKDAASEGDDSASITGEGPQISVSKSE</sequence>
<evidence type="ECO:0000313" key="2">
    <source>
        <dbReference type="EMBL" id="GAA3977474.1"/>
    </source>
</evidence>
<comment type="caution">
    <text evidence="2">The sequence shown here is derived from an EMBL/GenBank/DDBJ whole genome shotgun (WGS) entry which is preliminary data.</text>
</comment>
<dbReference type="Proteomes" id="UP001501556">
    <property type="component" value="Unassembled WGS sequence"/>
</dbReference>
<reference evidence="3" key="1">
    <citation type="journal article" date="2019" name="Int. J. Syst. Evol. Microbiol.">
        <title>The Global Catalogue of Microorganisms (GCM) 10K type strain sequencing project: providing services to taxonomists for standard genome sequencing and annotation.</title>
        <authorList>
            <consortium name="The Broad Institute Genomics Platform"/>
            <consortium name="The Broad Institute Genome Sequencing Center for Infectious Disease"/>
            <person name="Wu L."/>
            <person name="Ma J."/>
        </authorList>
    </citation>
    <scope>NUCLEOTIDE SEQUENCE [LARGE SCALE GENOMIC DNA]</scope>
    <source>
        <strain evidence="3">JCM 17217</strain>
    </source>
</reference>
<gene>
    <name evidence="2" type="ORF">GCM10022407_23450</name>
</gene>
<evidence type="ECO:0000256" key="1">
    <source>
        <dbReference type="SAM" id="MobiDB-lite"/>
    </source>
</evidence>
<keyword evidence="3" id="KW-1185">Reference proteome</keyword>
<name>A0ABP7Q7Y7_9BACT</name>
<organism evidence="2 3">
    <name type="scientific">Hymenobacter antarcticus</name>
    <dbReference type="NCBI Taxonomy" id="486270"/>
    <lineage>
        <taxon>Bacteria</taxon>
        <taxon>Pseudomonadati</taxon>
        <taxon>Bacteroidota</taxon>
        <taxon>Cytophagia</taxon>
        <taxon>Cytophagales</taxon>
        <taxon>Hymenobacteraceae</taxon>
        <taxon>Hymenobacter</taxon>
    </lineage>
</organism>
<proteinExistence type="predicted"/>
<evidence type="ECO:0000313" key="3">
    <source>
        <dbReference type="Proteomes" id="UP001501556"/>
    </source>
</evidence>
<protein>
    <submittedName>
        <fullName evidence="2">Uncharacterized protein</fullName>
    </submittedName>
</protein>
<accession>A0ABP7Q7Y7</accession>